<keyword evidence="8" id="KW-0732">Signal</keyword>
<keyword evidence="5" id="KW-0378">Hydrolase</keyword>
<reference evidence="11 12" key="1">
    <citation type="journal article" date="2023" name="Arcadia Sci">
        <title>De novo assembly of a long-read Amblyomma americanum tick genome.</title>
        <authorList>
            <person name="Chou S."/>
            <person name="Poskanzer K.E."/>
            <person name="Rollins M."/>
            <person name="Thuy-Boun P.S."/>
        </authorList>
    </citation>
    <scope>NUCLEOTIDE SEQUENCE [LARGE SCALE GENOMIC DNA]</scope>
    <source>
        <strain evidence="11">F_SG_1</strain>
        <tissue evidence="11">Salivary glands</tissue>
    </source>
</reference>
<keyword evidence="12" id="KW-1185">Reference proteome</keyword>
<keyword evidence="3" id="KW-0645">Protease</keyword>
<dbReference type="InterPro" id="IPR008753">
    <property type="entry name" value="Peptidase_M13_N"/>
</dbReference>
<evidence type="ECO:0000256" key="6">
    <source>
        <dbReference type="ARBA" id="ARBA00022833"/>
    </source>
</evidence>
<comment type="cofactor">
    <cofactor evidence="1">
        <name>Zn(2+)</name>
        <dbReference type="ChEBI" id="CHEBI:29105"/>
    </cofactor>
</comment>
<dbReference type="PANTHER" id="PTHR11733">
    <property type="entry name" value="ZINC METALLOPROTEASE FAMILY M13 NEPRILYSIN-RELATED"/>
    <property type="match status" value="1"/>
</dbReference>
<dbReference type="AlphaFoldDB" id="A0AAQ4F422"/>
<dbReference type="InterPro" id="IPR018497">
    <property type="entry name" value="Peptidase_M13_C"/>
</dbReference>
<dbReference type="PROSITE" id="PS51885">
    <property type="entry name" value="NEPRILYSIN"/>
    <property type="match status" value="1"/>
</dbReference>
<protein>
    <recommendedName>
        <fullName evidence="13">M13 family peptidase</fullName>
    </recommendedName>
</protein>
<name>A0AAQ4F422_AMBAM</name>
<dbReference type="InterPro" id="IPR000718">
    <property type="entry name" value="Peptidase_M13"/>
</dbReference>
<evidence type="ECO:0000259" key="10">
    <source>
        <dbReference type="Pfam" id="PF05649"/>
    </source>
</evidence>
<evidence type="ECO:0008006" key="13">
    <source>
        <dbReference type="Google" id="ProtNLM"/>
    </source>
</evidence>
<sequence>MRSELKVIVILWIFAVGTSQAPADARHTSKVANTTHSKGTHTAKMTAASDTSNVCKTKACEDRAKYITASLNKNYNPCESFYDHVCQNWIFFNPIPDDKSSTSVLGGIDDELTEKLKFIFENGTYKTENQNATDKVLASYKNCINTSIPEKTQFYAFYDVLKRIGGEYWPVWPPPKTREVLPTWDQLYTRIHIEFAVNLLLVIGVDKDPKNVSDKIISIERPSAKSELYLFRKRSARQRKQRVSTRDLAYLTFMASCIKAFNPKLSFKKVKEVVLDILWFEANVTKILEDAENKSGSDINYFRMTIADLRNVSEHVDWLQMLQRLFDSVNITLTPQEPVVLSELYYFKTLVDYVVRNTSRHSSYNYMVWRIIRNFGSIALPNMRELSFKISQASRGVKRDIPLSTRCVYHISDVMDYPTGRLYIERFFGKEAKKDILQLVRELKEAFGKSIKQTRWMDKSTKKHALKKLDNMVTHVGYDDALLNDTYLNDMFKEVIDAEPGQPFILNYISFRKQWSRINLRALHEPYSRKDDWSSGPAVVNAYYYPRANGITFPAGILQPPVFEYGLPMYMNMGAIGAVIGHEVTHAFDDTGSQFDSIGNMMNWWTNRTKEKFVKKMTCFKEQYGNITDERLKMKLAGKRTQGENTADNGGIHQAYRAYRFWAKKHKNRLQSLPGLQNYTADQLFFISVALTWCTNPRPKRLKAQMDSDVHAPSRYRVNVPLSNMPEFSKAFNCPKDSPMYSKKKCVLW</sequence>
<dbReference type="InterPro" id="IPR042089">
    <property type="entry name" value="Peptidase_M13_dom_2"/>
</dbReference>
<dbReference type="Pfam" id="PF01431">
    <property type="entry name" value="Peptidase_M13"/>
    <property type="match status" value="1"/>
</dbReference>
<dbReference type="InterPro" id="IPR024079">
    <property type="entry name" value="MetalloPept_cat_dom_sf"/>
</dbReference>
<evidence type="ECO:0000313" key="11">
    <source>
        <dbReference type="EMBL" id="KAK8781874.1"/>
    </source>
</evidence>
<dbReference type="Gene3D" id="1.10.1380.10">
    <property type="entry name" value="Neutral endopeptidase , domain2"/>
    <property type="match status" value="1"/>
</dbReference>
<dbReference type="CDD" id="cd08662">
    <property type="entry name" value="M13"/>
    <property type="match status" value="1"/>
</dbReference>
<dbReference type="EMBL" id="JARKHS020007249">
    <property type="protein sequence ID" value="KAK8781874.1"/>
    <property type="molecule type" value="Genomic_DNA"/>
</dbReference>
<gene>
    <name evidence="11" type="ORF">V5799_016787</name>
</gene>
<feature type="domain" description="Peptidase M13 N-terminal" evidence="10">
    <location>
        <begin position="77"/>
        <end position="478"/>
    </location>
</feature>
<evidence type="ECO:0000256" key="2">
    <source>
        <dbReference type="ARBA" id="ARBA00007357"/>
    </source>
</evidence>
<evidence type="ECO:0000256" key="1">
    <source>
        <dbReference type="ARBA" id="ARBA00001947"/>
    </source>
</evidence>
<dbReference type="Gene3D" id="3.40.390.10">
    <property type="entry name" value="Collagenase (Catalytic Domain)"/>
    <property type="match status" value="1"/>
</dbReference>
<dbReference type="GO" id="GO:0005886">
    <property type="term" value="C:plasma membrane"/>
    <property type="evidence" value="ECO:0007669"/>
    <property type="project" value="TreeGrafter"/>
</dbReference>
<evidence type="ECO:0000256" key="8">
    <source>
        <dbReference type="SAM" id="SignalP"/>
    </source>
</evidence>
<dbReference type="GO" id="GO:0016485">
    <property type="term" value="P:protein processing"/>
    <property type="evidence" value="ECO:0007669"/>
    <property type="project" value="TreeGrafter"/>
</dbReference>
<dbReference type="GO" id="GO:0004222">
    <property type="term" value="F:metalloendopeptidase activity"/>
    <property type="evidence" value="ECO:0007669"/>
    <property type="project" value="InterPro"/>
</dbReference>
<comment type="caution">
    <text evidence="11">The sequence shown here is derived from an EMBL/GenBank/DDBJ whole genome shotgun (WGS) entry which is preliminary data.</text>
</comment>
<feature type="domain" description="Peptidase M13 C-terminal" evidence="9">
    <location>
        <begin position="541"/>
        <end position="746"/>
    </location>
</feature>
<evidence type="ECO:0000256" key="5">
    <source>
        <dbReference type="ARBA" id="ARBA00022801"/>
    </source>
</evidence>
<dbReference type="PANTHER" id="PTHR11733:SF167">
    <property type="entry name" value="FI17812P1-RELATED"/>
    <property type="match status" value="1"/>
</dbReference>
<accession>A0AAQ4F422</accession>
<keyword evidence="4" id="KW-0479">Metal-binding</keyword>
<evidence type="ECO:0000313" key="12">
    <source>
        <dbReference type="Proteomes" id="UP001321473"/>
    </source>
</evidence>
<evidence type="ECO:0000259" key="9">
    <source>
        <dbReference type="Pfam" id="PF01431"/>
    </source>
</evidence>
<evidence type="ECO:0000256" key="7">
    <source>
        <dbReference type="ARBA" id="ARBA00023049"/>
    </source>
</evidence>
<keyword evidence="7" id="KW-0482">Metalloprotease</keyword>
<comment type="similarity">
    <text evidence="2">Belongs to the peptidase M13 family.</text>
</comment>
<dbReference type="Pfam" id="PF05649">
    <property type="entry name" value="Peptidase_M13_N"/>
    <property type="match status" value="1"/>
</dbReference>
<feature type="chain" id="PRO_5042914716" description="M13 family peptidase" evidence="8">
    <location>
        <begin position="20"/>
        <end position="749"/>
    </location>
</feature>
<dbReference type="Proteomes" id="UP001321473">
    <property type="component" value="Unassembled WGS sequence"/>
</dbReference>
<dbReference type="PRINTS" id="PR00786">
    <property type="entry name" value="NEPRILYSIN"/>
</dbReference>
<keyword evidence="6" id="KW-0862">Zinc</keyword>
<evidence type="ECO:0000256" key="4">
    <source>
        <dbReference type="ARBA" id="ARBA00022723"/>
    </source>
</evidence>
<feature type="signal peptide" evidence="8">
    <location>
        <begin position="1"/>
        <end position="19"/>
    </location>
</feature>
<dbReference type="GO" id="GO:0046872">
    <property type="term" value="F:metal ion binding"/>
    <property type="evidence" value="ECO:0007669"/>
    <property type="project" value="UniProtKB-KW"/>
</dbReference>
<proteinExistence type="inferred from homology"/>
<organism evidence="11 12">
    <name type="scientific">Amblyomma americanum</name>
    <name type="common">Lone star tick</name>
    <dbReference type="NCBI Taxonomy" id="6943"/>
    <lineage>
        <taxon>Eukaryota</taxon>
        <taxon>Metazoa</taxon>
        <taxon>Ecdysozoa</taxon>
        <taxon>Arthropoda</taxon>
        <taxon>Chelicerata</taxon>
        <taxon>Arachnida</taxon>
        <taxon>Acari</taxon>
        <taxon>Parasitiformes</taxon>
        <taxon>Ixodida</taxon>
        <taxon>Ixodoidea</taxon>
        <taxon>Ixodidae</taxon>
        <taxon>Amblyomminae</taxon>
        <taxon>Amblyomma</taxon>
    </lineage>
</organism>
<dbReference type="SUPFAM" id="SSF55486">
    <property type="entry name" value="Metalloproteases ('zincins'), catalytic domain"/>
    <property type="match status" value="1"/>
</dbReference>
<evidence type="ECO:0000256" key="3">
    <source>
        <dbReference type="ARBA" id="ARBA00022670"/>
    </source>
</evidence>